<dbReference type="Proteomes" id="UP000182690">
    <property type="component" value="Unassembled WGS sequence"/>
</dbReference>
<feature type="region of interest" description="Disordered" evidence="2">
    <location>
        <begin position="324"/>
        <end position="349"/>
    </location>
</feature>
<dbReference type="EMBL" id="FNKB01000001">
    <property type="protein sequence ID" value="SDQ22425.1"/>
    <property type="molecule type" value="Genomic_DNA"/>
</dbReference>
<feature type="compositionally biased region" description="Basic and acidic residues" evidence="2">
    <location>
        <begin position="324"/>
        <end position="335"/>
    </location>
</feature>
<organism evidence="3 4">
    <name type="scientific">Leucobacter chromiiresistens</name>
    <dbReference type="NCBI Taxonomy" id="1079994"/>
    <lineage>
        <taxon>Bacteria</taxon>
        <taxon>Bacillati</taxon>
        <taxon>Actinomycetota</taxon>
        <taxon>Actinomycetes</taxon>
        <taxon>Micrococcales</taxon>
        <taxon>Microbacteriaceae</taxon>
        <taxon>Leucobacter</taxon>
    </lineage>
</organism>
<protein>
    <submittedName>
        <fullName evidence="3">Uncharacterized protein</fullName>
    </submittedName>
</protein>
<evidence type="ECO:0000313" key="4">
    <source>
        <dbReference type="Proteomes" id="UP000182690"/>
    </source>
</evidence>
<feature type="coiled-coil region" evidence="1">
    <location>
        <begin position="393"/>
        <end position="441"/>
    </location>
</feature>
<dbReference type="OrthoDB" id="3246562at2"/>
<name>A0A1H0Z4R1_9MICO</name>
<keyword evidence="1" id="KW-0175">Coiled coil</keyword>
<dbReference type="RefSeq" id="WP_143026022.1">
    <property type="nucleotide sequence ID" value="NZ_FNKB01000001.1"/>
</dbReference>
<gene>
    <name evidence="3" type="ORF">SAMN04488565_1447</name>
</gene>
<evidence type="ECO:0000256" key="2">
    <source>
        <dbReference type="SAM" id="MobiDB-lite"/>
    </source>
</evidence>
<accession>A0A1H0Z4R1</accession>
<dbReference type="STRING" id="1079994.SAMN04488565_1447"/>
<evidence type="ECO:0000256" key="1">
    <source>
        <dbReference type="SAM" id="Coils"/>
    </source>
</evidence>
<reference evidence="3 4" key="1">
    <citation type="submission" date="2016-10" db="EMBL/GenBank/DDBJ databases">
        <authorList>
            <person name="de Groot N.N."/>
        </authorList>
    </citation>
    <scope>NUCLEOTIDE SEQUENCE [LARGE SCALE GENOMIC DNA]</scope>
    <source>
        <strain evidence="3 4">DSM 22788</strain>
    </source>
</reference>
<proteinExistence type="predicted"/>
<dbReference type="AlphaFoldDB" id="A0A1H0Z4R1"/>
<sequence>MAVGYRAILRLNDQDDAVSTVEDQLRLWLRDKSRGRGADLEVVDWQGPGTHRLGRRSELHVIHDDHAQDSSRRRLYRLIETNPHGRWIVSLYAASLPTARSDRQTIVIETDLADADHDTSLRKVAPPKVVRNLLSAVDVHDGLTPLTGQPIVIRPGDVERVFAAIADADRTASVIVAGSIDRAHDEAWKGAIASLTAQSIGIAATFVVYADAMVELNDLLPDGHQIERGRVRTFLPNVQLNDPSDSVRHKWLGPATFARSLRGQKVGRPLQIRHAEATRRRIVEMELPSDVRRMIDLLRRAEVGMVRNERVATIVAASLRKEALSPTTRVEHADEPQPQSGLPPLDVPQETTTQVAGTSLAVSGWQRAANAVRRWLGLESPAPNHIDELDTFIESKVAEVRVAEEQLQEAAEVEEDLKVEAARLRRRLDDLELDLIQAEIEGADSHREIQVLRQRLARTGHAESAYVEPEEEVWKAPGSIEELVARITPGEKQHVALERVEFTGNPDIALEIDRRYVSGLYSTSVWEFVRVLYDYAEARATGEFSGSVHMYLGDDRVEGTKCSPKKHAGTESETVLNNTKWRSERLLPVPQEVDPSGKILMAAHFKPAHRDTFAPRVHYYDDVSGTGKIYVGYIGKHLTNTKS</sequence>
<evidence type="ECO:0000313" key="3">
    <source>
        <dbReference type="EMBL" id="SDQ22425.1"/>
    </source>
</evidence>